<dbReference type="FunFam" id="3.40.50.300:FF:000984">
    <property type="entry name" value="Chromosome partition protein Smc"/>
    <property type="match status" value="1"/>
</dbReference>
<evidence type="ECO:0000256" key="2">
    <source>
        <dbReference type="ARBA" id="ARBA00022490"/>
    </source>
</evidence>
<dbReference type="EMBL" id="JACHWJ010000002">
    <property type="protein sequence ID" value="MBB2957674.1"/>
    <property type="molecule type" value="Genomic_DNA"/>
</dbReference>
<dbReference type="Pfam" id="PF02463">
    <property type="entry name" value="SMC_N"/>
    <property type="match status" value="1"/>
</dbReference>
<feature type="domain" description="SMC hinge" evidence="9">
    <location>
        <begin position="506"/>
        <end position="623"/>
    </location>
</feature>
<dbReference type="Gene3D" id="1.20.1060.20">
    <property type="match status" value="1"/>
</dbReference>
<proteinExistence type="inferred from homology"/>
<feature type="compositionally biased region" description="Basic and acidic residues" evidence="8">
    <location>
        <begin position="447"/>
        <end position="470"/>
    </location>
</feature>
<dbReference type="HAMAP" id="MF_01894">
    <property type="entry name" value="Smc_prok"/>
    <property type="match status" value="1"/>
</dbReference>
<dbReference type="GO" id="GO:0007062">
    <property type="term" value="P:sister chromatid cohesion"/>
    <property type="evidence" value="ECO:0007669"/>
    <property type="project" value="InterPro"/>
</dbReference>
<dbReference type="Pfam" id="PF06470">
    <property type="entry name" value="SMC_hinge"/>
    <property type="match status" value="1"/>
</dbReference>
<reference evidence="10 11" key="1">
    <citation type="submission" date="2020-08" db="EMBL/GenBank/DDBJ databases">
        <title>Sequencing the genomes of 1000 actinobacteria strains.</title>
        <authorList>
            <person name="Klenk H.-P."/>
        </authorList>
    </citation>
    <scope>NUCLEOTIDE SEQUENCE [LARGE SCALE GENOMIC DNA]</scope>
    <source>
        <strain evidence="10 11">DSM 20419</strain>
    </source>
</reference>
<dbReference type="SUPFAM" id="SSF75553">
    <property type="entry name" value="Smc hinge domain"/>
    <property type="match status" value="1"/>
</dbReference>
<evidence type="ECO:0000256" key="8">
    <source>
        <dbReference type="SAM" id="MobiDB-lite"/>
    </source>
</evidence>
<dbReference type="InterPro" id="IPR003395">
    <property type="entry name" value="RecF/RecN/SMC_N"/>
</dbReference>
<dbReference type="GO" id="GO:0016887">
    <property type="term" value="F:ATP hydrolysis activity"/>
    <property type="evidence" value="ECO:0007669"/>
    <property type="project" value="InterPro"/>
</dbReference>
<evidence type="ECO:0000256" key="4">
    <source>
        <dbReference type="ARBA" id="ARBA00022840"/>
    </source>
</evidence>
<keyword evidence="11" id="KW-1185">Reference proteome</keyword>
<dbReference type="GO" id="GO:0005737">
    <property type="term" value="C:cytoplasm"/>
    <property type="evidence" value="ECO:0007669"/>
    <property type="project" value="UniProtKB-SubCell"/>
</dbReference>
<feature type="compositionally biased region" description="Low complexity" evidence="8">
    <location>
        <begin position="988"/>
        <end position="1006"/>
    </location>
</feature>
<feature type="coiled-coil region" evidence="7">
    <location>
        <begin position="167"/>
        <end position="201"/>
    </location>
</feature>
<feature type="binding site" evidence="7">
    <location>
        <begin position="32"/>
        <end position="39"/>
    </location>
    <ligand>
        <name>ATP</name>
        <dbReference type="ChEBI" id="CHEBI:30616"/>
    </ligand>
</feature>
<comment type="similarity">
    <text evidence="7">Belongs to the SMC family.</text>
</comment>
<dbReference type="PIRSF" id="PIRSF005719">
    <property type="entry name" value="SMC"/>
    <property type="match status" value="1"/>
</dbReference>
<feature type="coiled-coil region" evidence="7">
    <location>
        <begin position="756"/>
        <end position="911"/>
    </location>
</feature>
<feature type="region of interest" description="Disordered" evidence="8">
    <location>
        <begin position="979"/>
        <end position="1048"/>
    </location>
</feature>
<dbReference type="GO" id="GO:0003677">
    <property type="term" value="F:DNA binding"/>
    <property type="evidence" value="ECO:0007669"/>
    <property type="project" value="UniProtKB-UniRule"/>
</dbReference>
<evidence type="ECO:0000256" key="5">
    <source>
        <dbReference type="ARBA" id="ARBA00023054"/>
    </source>
</evidence>
<evidence type="ECO:0000256" key="1">
    <source>
        <dbReference type="ARBA" id="ARBA00004496"/>
    </source>
</evidence>
<keyword evidence="5 7" id="KW-0175">Coiled coil</keyword>
<feature type="compositionally biased region" description="Low complexity" evidence="8">
    <location>
        <begin position="433"/>
        <end position="446"/>
    </location>
</feature>
<comment type="subunit">
    <text evidence="7">Homodimer.</text>
</comment>
<dbReference type="InterPro" id="IPR027417">
    <property type="entry name" value="P-loop_NTPase"/>
</dbReference>
<dbReference type="RefSeq" id="WP_183624458.1">
    <property type="nucleotide sequence ID" value="NZ_JACHWJ010000002.1"/>
</dbReference>
<dbReference type="Gene3D" id="3.30.70.1620">
    <property type="match status" value="1"/>
</dbReference>
<protein>
    <recommendedName>
        <fullName evidence="7">Chromosome partition protein Smc</fullName>
    </recommendedName>
</protein>
<dbReference type="InterPro" id="IPR036277">
    <property type="entry name" value="SMC_hinge_sf"/>
</dbReference>
<dbReference type="Gene3D" id="3.40.50.300">
    <property type="entry name" value="P-loop containing nucleotide triphosphate hydrolases"/>
    <property type="match status" value="2"/>
</dbReference>
<comment type="subcellular location">
    <subcellularLocation>
        <location evidence="1 7">Cytoplasm</location>
    </subcellularLocation>
</comment>
<dbReference type="InterPro" id="IPR024704">
    <property type="entry name" value="SMC"/>
</dbReference>
<keyword evidence="3 7" id="KW-0547">Nucleotide-binding</keyword>
<dbReference type="FunFam" id="3.40.50.300:FF:000901">
    <property type="entry name" value="Chromosome partition protein Smc"/>
    <property type="match status" value="1"/>
</dbReference>
<dbReference type="GO" id="GO:0030261">
    <property type="term" value="P:chromosome condensation"/>
    <property type="evidence" value="ECO:0007669"/>
    <property type="project" value="InterPro"/>
</dbReference>
<evidence type="ECO:0000259" key="9">
    <source>
        <dbReference type="SMART" id="SM00968"/>
    </source>
</evidence>
<dbReference type="GO" id="GO:0005694">
    <property type="term" value="C:chromosome"/>
    <property type="evidence" value="ECO:0007669"/>
    <property type="project" value="InterPro"/>
</dbReference>
<name>A0A7W4UPA9_9MICO</name>
<keyword evidence="2 7" id="KW-0963">Cytoplasm</keyword>
<accession>A0A7W4UPA9</accession>
<dbReference type="Proteomes" id="UP000545286">
    <property type="component" value="Unassembled WGS sequence"/>
</dbReference>
<dbReference type="GO" id="GO:0007059">
    <property type="term" value="P:chromosome segregation"/>
    <property type="evidence" value="ECO:0007669"/>
    <property type="project" value="UniProtKB-UniRule"/>
</dbReference>
<dbReference type="InterPro" id="IPR011890">
    <property type="entry name" value="SMC_prok"/>
</dbReference>
<sequence length="1305" mass="138883">MHLKSLTMKGFKSFAQPTTLALEPGVTCVVGPNGSGKSNVVDALAWVMGEQGAKSLRGGKMEDVIFAGTATRGPLGRAEVTLTIDNADGMLPIEYSEVTIRRTLFRNGGSEYAINGDAVRLLDVQELLSDTGLGKEMHVIVGQGRLDAVLRATPEERRGFIEEAAGILKHRRRKEKTVRKLEAMEANLTRLRDLTNEVRRQLKPLSRQADIARRAQGIQAIARDAKARLLADDVVQLRAALRLATGIEQERSEERVVLQEKLTAALNRAELLAAENRGDAADGARRVVFDLESVRERIQNLNALASQRKGLLVSRLESPAFVPTVTLEAVDVARREAEVLVERAAEAESLWEATKVATQDARAALDRIDVEIQAQATRISAYDLSGSELRGAADTAASRLASVRGEVLRQRNARDAAGDRLAQATKAKDELDASAAQSASDSSELDAAYKRAEATQREAEQQLDGGRTKAHELERERDALQARVQALTLATAAKDGTAALLAARLDGVEGPVAEHLRIDEGYEAAIAAALGSTADAVLASDADAAFRVLAHATGEKLGLVEVVAELGAVIATPDASSAHGSGGDALGAGLRPATDLVQGPRAITALLARVHVSETLDEARSAVAAFASASEGSSGGGALTVVTRAGEVVTSTSLRGGFAEEGTSRLELLAARDRASARLTVVTDELDQAALALAEHRAASQATKTEAKRTLDALRAFDGALAAEREQLNRASARVDAGTAELARAAKAFDLASGGVEAAEQAASAAKATLAEHEALPRPELDSSARVDANAGVERARETEVEARLQLETLRERSRSERLRAESLDRQLEADRQAADKTARETVVRRAELAQTERVLAAIPRLAAAVQESLAEAQQQLAEAERERAAQHEELGQLRQTEQQLRARLSEITEDVHSIELQIYEKKSSLRSTLERAASELRLAEAVLVAEYGPDQLVPADDDALRAKAERIASALAEQRARHEVAAEGEAEGSAAANGAEEPAAGPAATGKDEPTDATGGPRSSGDSAGAEAAATHAPTAAQAVGQAETATGPALAEQLDEDLAATLEDDAEEEFVGVPFVRAEQQARLAAAERKMSTLGRINPLALEEFAALEQRHAFLADQLDDLAATKADLLRIVGDIDERMRTVFEAAFEDTREAFHTVFPILFPGGSGDITLTAPDDMLATGIEVMVRPAGKKIERLSLLSGGERSLAAVAILVSIFKARPSPFYIMDEVEAALDDANLGRLLAVFEELRASSQLIVITHQKRTMEIADALYGVSMRQDGVSAVVGQRIHRDEDRPVESDPAA</sequence>
<evidence type="ECO:0000256" key="6">
    <source>
        <dbReference type="ARBA" id="ARBA00023125"/>
    </source>
</evidence>
<comment type="domain">
    <text evidence="7">Contains large globular domains required for ATP hydrolysis at each terminus and a third globular domain forming a flexible hinge near the middle of the molecule. These domains are separated by coiled-coil structures.</text>
</comment>
<dbReference type="InterPro" id="IPR010935">
    <property type="entry name" value="SMC_hinge"/>
</dbReference>
<dbReference type="GO" id="GO:0005524">
    <property type="term" value="F:ATP binding"/>
    <property type="evidence" value="ECO:0007669"/>
    <property type="project" value="UniProtKB-UniRule"/>
</dbReference>
<keyword evidence="4 7" id="KW-0067">ATP-binding</keyword>
<comment type="function">
    <text evidence="7">Required for chromosome condensation and partitioning.</text>
</comment>
<comment type="caution">
    <text evidence="10">The sequence shown here is derived from an EMBL/GenBank/DDBJ whole genome shotgun (WGS) entry which is preliminary data.</text>
</comment>
<feature type="region of interest" description="Disordered" evidence="8">
    <location>
        <begin position="428"/>
        <end position="470"/>
    </location>
</feature>
<dbReference type="SUPFAM" id="SSF52540">
    <property type="entry name" value="P-loop containing nucleoside triphosphate hydrolases"/>
    <property type="match status" value="1"/>
</dbReference>
<feature type="compositionally biased region" description="Low complexity" evidence="8">
    <location>
        <begin position="1025"/>
        <end position="1040"/>
    </location>
</feature>
<dbReference type="GO" id="GO:0006260">
    <property type="term" value="P:DNA replication"/>
    <property type="evidence" value="ECO:0007669"/>
    <property type="project" value="UniProtKB-UniRule"/>
</dbReference>
<evidence type="ECO:0000313" key="10">
    <source>
        <dbReference type="EMBL" id="MBB2957674.1"/>
    </source>
</evidence>
<dbReference type="SMART" id="SM00968">
    <property type="entry name" value="SMC_hinge"/>
    <property type="match status" value="1"/>
</dbReference>
<evidence type="ECO:0000256" key="7">
    <source>
        <dbReference type="HAMAP-Rule" id="MF_01894"/>
    </source>
</evidence>
<gene>
    <name evidence="7" type="primary">smc</name>
    <name evidence="10" type="ORF">FHX72_001811</name>
</gene>
<keyword evidence="6 7" id="KW-0238">DNA-binding</keyword>
<evidence type="ECO:0000256" key="3">
    <source>
        <dbReference type="ARBA" id="ARBA00022741"/>
    </source>
</evidence>
<dbReference type="PANTHER" id="PTHR43977">
    <property type="entry name" value="STRUCTURAL MAINTENANCE OF CHROMOSOMES PROTEIN 3"/>
    <property type="match status" value="1"/>
</dbReference>
<evidence type="ECO:0000313" key="11">
    <source>
        <dbReference type="Proteomes" id="UP000545286"/>
    </source>
</evidence>
<organism evidence="10 11">
    <name type="scientific">Pseudoclavibacter helvolus</name>
    <dbReference type="NCBI Taxonomy" id="255205"/>
    <lineage>
        <taxon>Bacteria</taxon>
        <taxon>Bacillati</taxon>
        <taxon>Actinomycetota</taxon>
        <taxon>Actinomycetes</taxon>
        <taxon>Micrococcales</taxon>
        <taxon>Microbacteriaceae</taxon>
        <taxon>Pseudoclavibacter</taxon>
    </lineage>
</organism>